<feature type="transmembrane region" description="Helical" evidence="1">
    <location>
        <begin position="133"/>
        <end position="156"/>
    </location>
</feature>
<dbReference type="AlphaFoldDB" id="A0A9W7DUY2"/>
<organism evidence="2 3">
    <name type="scientific">Triparma strigata</name>
    <dbReference type="NCBI Taxonomy" id="1606541"/>
    <lineage>
        <taxon>Eukaryota</taxon>
        <taxon>Sar</taxon>
        <taxon>Stramenopiles</taxon>
        <taxon>Ochrophyta</taxon>
        <taxon>Bolidophyceae</taxon>
        <taxon>Parmales</taxon>
        <taxon>Triparmaceae</taxon>
        <taxon>Triparma</taxon>
    </lineage>
</organism>
<gene>
    <name evidence="2" type="ORF">TrST_g5159</name>
</gene>
<evidence type="ECO:0000256" key="1">
    <source>
        <dbReference type="SAM" id="Phobius"/>
    </source>
</evidence>
<keyword evidence="3" id="KW-1185">Reference proteome</keyword>
<keyword evidence="1" id="KW-1133">Transmembrane helix</keyword>
<evidence type="ECO:0008006" key="4">
    <source>
        <dbReference type="Google" id="ProtNLM"/>
    </source>
</evidence>
<accession>A0A9W7DUY2</accession>
<proteinExistence type="predicted"/>
<feature type="transmembrane region" description="Helical" evidence="1">
    <location>
        <begin position="182"/>
        <end position="207"/>
    </location>
</feature>
<evidence type="ECO:0000313" key="2">
    <source>
        <dbReference type="EMBL" id="GMH55938.1"/>
    </source>
</evidence>
<feature type="transmembrane region" description="Helical" evidence="1">
    <location>
        <begin position="260"/>
        <end position="280"/>
    </location>
</feature>
<evidence type="ECO:0000313" key="3">
    <source>
        <dbReference type="Proteomes" id="UP001165085"/>
    </source>
</evidence>
<keyword evidence="1" id="KW-0472">Membrane</keyword>
<keyword evidence="1" id="KW-0812">Transmembrane</keyword>
<dbReference type="OrthoDB" id="10461288at2759"/>
<dbReference type="Proteomes" id="UP001165085">
    <property type="component" value="Unassembled WGS sequence"/>
</dbReference>
<feature type="transmembrane region" description="Helical" evidence="1">
    <location>
        <begin position="228"/>
        <end position="248"/>
    </location>
</feature>
<comment type="caution">
    <text evidence="2">The sequence shown here is derived from an EMBL/GenBank/DDBJ whole genome shotgun (WGS) entry which is preliminary data.</text>
</comment>
<reference evidence="3" key="1">
    <citation type="journal article" date="2023" name="Commun. Biol.">
        <title>Genome analysis of Parmales, the sister group of diatoms, reveals the evolutionary specialization of diatoms from phago-mixotrophs to photoautotrophs.</title>
        <authorList>
            <person name="Ban H."/>
            <person name="Sato S."/>
            <person name="Yoshikawa S."/>
            <person name="Yamada K."/>
            <person name="Nakamura Y."/>
            <person name="Ichinomiya M."/>
            <person name="Sato N."/>
            <person name="Blanc-Mathieu R."/>
            <person name="Endo H."/>
            <person name="Kuwata A."/>
            <person name="Ogata H."/>
        </authorList>
    </citation>
    <scope>NUCLEOTIDE SEQUENCE [LARGE SCALE GENOMIC DNA]</scope>
    <source>
        <strain evidence="3">NIES 3701</strain>
    </source>
</reference>
<dbReference type="EMBL" id="BRXY01000037">
    <property type="protein sequence ID" value="GMH55938.1"/>
    <property type="molecule type" value="Genomic_DNA"/>
</dbReference>
<protein>
    <recommendedName>
        <fullName evidence="4">PGG domain-containing protein</fullName>
    </recommendedName>
</protein>
<sequence length="358" mass="39696">MFGVLKRQHTTLKQKHMNGYKSYKPFDPAPFHSSFSELIECCSREDPPPPPVMVEVLDQASSEGLVPADLEGVSLTDLKALFPERSPALLLKLRKFLHSVPPPPPHSYHFDPESRFFGQLLMQDASSLGNNRLAFWLEVSLLMATLLFSTSMTVAVEQPAYSCQNPDMSEVACERLLKADQIMWTTISLVMVIGTFMLWTMTLVVILMSEEEVEKFVRSHVRYSSWGILITVTGIMLFVPGITIRVVINSTFTTPAIYTIVLGTVSFCAMICFTISFSVAMTDESIIKFLPFFFGGFGLLPGSNVLKEPIIEGVEGEGGAREVGEGKMKTNMNMSMNMGSAKIADKNGEDVFDMLNEG</sequence>
<name>A0A9W7DUY2_9STRA</name>